<dbReference type="AlphaFoldDB" id="A0A512HA16"/>
<protein>
    <submittedName>
        <fullName evidence="1">Uncharacterized protein</fullName>
    </submittedName>
</protein>
<comment type="caution">
    <text evidence="1">The sequence shown here is derived from an EMBL/GenBank/DDBJ whole genome shotgun (WGS) entry which is preliminary data.</text>
</comment>
<accession>A0A512HA16</accession>
<organism evidence="1 2">
    <name type="scientific">Pararhodospirillum oryzae</name>
    <dbReference type="NCBI Taxonomy" id="478448"/>
    <lineage>
        <taxon>Bacteria</taxon>
        <taxon>Pseudomonadati</taxon>
        <taxon>Pseudomonadota</taxon>
        <taxon>Alphaproteobacteria</taxon>
        <taxon>Rhodospirillales</taxon>
        <taxon>Rhodospirillaceae</taxon>
        <taxon>Pararhodospirillum</taxon>
    </lineage>
</organism>
<sequence length="108" mass="10441">MSSAPPCPLPALDPGGLSMILAVAHKVVGDLVGGAGAGPTITVPKRTAMALLCALEHAHAAAVAQQRLIQAAGLDGRGAGPADATAPADVVAPGARVIPITVARRTGG</sequence>
<dbReference type="Proteomes" id="UP000321567">
    <property type="component" value="Unassembled WGS sequence"/>
</dbReference>
<name>A0A512HA16_9PROT</name>
<dbReference type="RefSeq" id="WP_147164308.1">
    <property type="nucleotide sequence ID" value="NZ_BJZO01000069.1"/>
</dbReference>
<proteinExistence type="predicted"/>
<evidence type="ECO:0000313" key="1">
    <source>
        <dbReference type="EMBL" id="GEO82296.1"/>
    </source>
</evidence>
<keyword evidence="2" id="KW-1185">Reference proteome</keyword>
<dbReference type="EMBL" id="BJZO01000069">
    <property type="protein sequence ID" value="GEO82296.1"/>
    <property type="molecule type" value="Genomic_DNA"/>
</dbReference>
<reference evidence="1 2" key="1">
    <citation type="submission" date="2019-07" db="EMBL/GenBank/DDBJ databases">
        <title>Whole genome shotgun sequence of Rhodospirillum oryzae NBRC 107573.</title>
        <authorList>
            <person name="Hosoyama A."/>
            <person name="Uohara A."/>
            <person name="Ohji S."/>
            <person name="Ichikawa N."/>
        </authorList>
    </citation>
    <scope>NUCLEOTIDE SEQUENCE [LARGE SCALE GENOMIC DNA]</scope>
    <source>
        <strain evidence="1 2">NBRC 107573</strain>
    </source>
</reference>
<evidence type="ECO:0000313" key="2">
    <source>
        <dbReference type="Proteomes" id="UP000321567"/>
    </source>
</evidence>
<gene>
    <name evidence="1" type="ORF">ROR02_24270</name>
</gene>